<gene>
    <name evidence="4" type="ORF">LNKW23_40390</name>
</gene>
<comment type="caution">
    <text evidence="4">The sequence shown here is derived from an EMBL/GenBank/DDBJ whole genome shotgun (WGS) entry which is preliminary data.</text>
</comment>
<reference evidence="4 5" key="1">
    <citation type="submission" date="2023-04" db="EMBL/GenBank/DDBJ databases">
        <title>Marinoamorphus aggregata gen. nov., sp. Nov., isolate from tissue of brittle star Ophioplocus japonicus.</title>
        <authorList>
            <person name="Kawano K."/>
            <person name="Sawayama S."/>
            <person name="Nakagawa S."/>
        </authorList>
    </citation>
    <scope>NUCLEOTIDE SEQUENCE [LARGE SCALE GENOMIC DNA]</scope>
    <source>
        <strain evidence="4 5">NKW23</strain>
    </source>
</reference>
<organism evidence="4 5">
    <name type="scientific">Paralimibaculum aggregatum</name>
    <dbReference type="NCBI Taxonomy" id="3036245"/>
    <lineage>
        <taxon>Bacteria</taxon>
        <taxon>Pseudomonadati</taxon>
        <taxon>Pseudomonadota</taxon>
        <taxon>Alphaproteobacteria</taxon>
        <taxon>Rhodobacterales</taxon>
        <taxon>Paracoccaceae</taxon>
        <taxon>Paralimibaculum</taxon>
    </lineage>
</organism>
<feature type="region of interest" description="Disordered" evidence="2">
    <location>
        <begin position="1"/>
        <end position="20"/>
    </location>
</feature>
<dbReference type="InterPro" id="IPR032465">
    <property type="entry name" value="ACMSD"/>
</dbReference>
<dbReference type="PANTHER" id="PTHR21240">
    <property type="entry name" value="2-AMINO-3-CARBOXYLMUCONATE-6-SEMIALDEHYDE DECARBOXYLASE"/>
    <property type="match status" value="1"/>
</dbReference>
<feature type="region of interest" description="Disordered" evidence="2">
    <location>
        <begin position="56"/>
        <end position="81"/>
    </location>
</feature>
<evidence type="ECO:0000313" key="5">
    <source>
        <dbReference type="Proteomes" id="UP001239909"/>
    </source>
</evidence>
<evidence type="ECO:0000256" key="2">
    <source>
        <dbReference type="SAM" id="MobiDB-lite"/>
    </source>
</evidence>
<protein>
    <submittedName>
        <fullName evidence="4">Amidohydrolase family protein</fullName>
    </submittedName>
</protein>
<feature type="compositionally biased region" description="Polar residues" evidence="2">
    <location>
        <begin position="59"/>
        <end position="73"/>
    </location>
</feature>
<dbReference type="InterPro" id="IPR032466">
    <property type="entry name" value="Metal_Hydrolase"/>
</dbReference>
<dbReference type="RefSeq" id="WP_285673946.1">
    <property type="nucleotide sequence ID" value="NZ_BSYI01000044.1"/>
</dbReference>
<evidence type="ECO:0000256" key="1">
    <source>
        <dbReference type="ARBA" id="ARBA00023239"/>
    </source>
</evidence>
<proteinExistence type="predicted"/>
<evidence type="ECO:0000313" key="4">
    <source>
        <dbReference type="EMBL" id="GMG84823.1"/>
    </source>
</evidence>
<dbReference type="Proteomes" id="UP001239909">
    <property type="component" value="Unassembled WGS sequence"/>
</dbReference>
<dbReference type="Pfam" id="PF04909">
    <property type="entry name" value="Amidohydro_2"/>
    <property type="match status" value="1"/>
</dbReference>
<sequence>MNEIQNNLRAVRARPTSKQRVADCDIHPAPRSMEQDIYPHLEKRWQSHLAEYGAPLRSGFQNGTNYPKGQPQASRRDSFLPDGGFPGSDLAFMREQHLDPNNVEFGVMLPLRVGLGLQNQELAAALCRAVNEWQITEWTSKEPRLRGSVMVPYEDPAASVQEIERCAGKPDFVQVEVLSRCAEPLGNRKYWPIFEAAQAAGLPVAVHAFGYGGWAVTGGGWPSYYMEDMVAHSQSMQSLVSSVVFEGVFERFPRTRLVLVEGGLAWLPSLAWRLDRLWSQLRSEVPHVKRPPSEYIREHVWLTSQPIEEPEDRSHIVDVMGWIGWDRVLFASDYPHWDFDDPAHVLPAPLSKEQRQQFFLENARNLYGVGHE</sequence>
<feature type="domain" description="Amidohydrolase-related" evidence="3">
    <location>
        <begin position="23"/>
        <end position="368"/>
    </location>
</feature>
<dbReference type="SUPFAM" id="SSF51556">
    <property type="entry name" value="Metallo-dependent hydrolases"/>
    <property type="match status" value="1"/>
</dbReference>
<accession>A0ABQ6LRM4</accession>
<dbReference type="EMBL" id="BSYI01000044">
    <property type="protein sequence ID" value="GMG84823.1"/>
    <property type="molecule type" value="Genomic_DNA"/>
</dbReference>
<keyword evidence="5" id="KW-1185">Reference proteome</keyword>
<dbReference type="InterPro" id="IPR006680">
    <property type="entry name" value="Amidohydro-rel"/>
</dbReference>
<name>A0ABQ6LRM4_9RHOB</name>
<evidence type="ECO:0000259" key="3">
    <source>
        <dbReference type="Pfam" id="PF04909"/>
    </source>
</evidence>
<keyword evidence="1" id="KW-0456">Lyase</keyword>
<dbReference type="Gene3D" id="3.20.20.140">
    <property type="entry name" value="Metal-dependent hydrolases"/>
    <property type="match status" value="1"/>
</dbReference>
<dbReference type="PANTHER" id="PTHR21240:SF28">
    <property type="entry name" value="ISO-OROTATE DECARBOXYLASE (EUROFUNG)"/>
    <property type="match status" value="1"/>
</dbReference>